<protein>
    <submittedName>
        <fullName evidence="5">tRNA isopentenyltransferase 1</fullName>
    </submittedName>
</protein>
<dbReference type="GO" id="GO:0052381">
    <property type="term" value="F:tRNA dimethylallyltransferase activity"/>
    <property type="evidence" value="ECO:0007669"/>
    <property type="project" value="TreeGrafter"/>
</dbReference>
<comment type="similarity">
    <text evidence="1">Belongs to the IPP transferase family.</text>
</comment>
<keyword evidence="6" id="KW-1185">Reference proteome</keyword>
<dbReference type="AlphaFoldDB" id="A0A8C3F1B7"/>
<evidence type="ECO:0000256" key="4">
    <source>
        <dbReference type="ARBA" id="ARBA00022840"/>
    </source>
</evidence>
<sequence>MAAAAARSLSGPGRRALPLVVILGATGTGKSELALQLGLRLGGEIVGADSMQVYKGLDIITNKISLQEQALCRHHMISFVDPLVSNYTVVDFRNKAAALISFHRAVRLANGSSLLSLAPSLCLGPGDCLDQPLALFQE</sequence>
<dbReference type="InterPro" id="IPR039657">
    <property type="entry name" value="Dimethylallyltransferase"/>
</dbReference>
<dbReference type="Pfam" id="PF01715">
    <property type="entry name" value="IPPT"/>
    <property type="match status" value="1"/>
</dbReference>
<evidence type="ECO:0000256" key="2">
    <source>
        <dbReference type="ARBA" id="ARBA00022679"/>
    </source>
</evidence>
<evidence type="ECO:0000256" key="1">
    <source>
        <dbReference type="ARBA" id="ARBA00005842"/>
    </source>
</evidence>
<reference evidence="5" key="1">
    <citation type="submission" date="2025-08" db="UniProtKB">
        <authorList>
            <consortium name="Ensembl"/>
        </authorList>
    </citation>
    <scope>IDENTIFICATION</scope>
</reference>
<proteinExistence type="inferred from homology"/>
<dbReference type="GO" id="GO:0005739">
    <property type="term" value="C:mitochondrion"/>
    <property type="evidence" value="ECO:0007669"/>
    <property type="project" value="TreeGrafter"/>
</dbReference>
<organism evidence="5 6">
    <name type="scientific">Chrysemys picta bellii</name>
    <name type="common">Western painted turtle</name>
    <name type="synonym">Emys bellii</name>
    <dbReference type="NCBI Taxonomy" id="8478"/>
    <lineage>
        <taxon>Eukaryota</taxon>
        <taxon>Metazoa</taxon>
        <taxon>Chordata</taxon>
        <taxon>Craniata</taxon>
        <taxon>Vertebrata</taxon>
        <taxon>Euteleostomi</taxon>
        <taxon>Archelosauria</taxon>
        <taxon>Testudinata</taxon>
        <taxon>Testudines</taxon>
        <taxon>Cryptodira</taxon>
        <taxon>Durocryptodira</taxon>
        <taxon>Testudinoidea</taxon>
        <taxon>Emydidae</taxon>
        <taxon>Chrysemys</taxon>
    </lineage>
</organism>
<dbReference type="GO" id="GO:0006400">
    <property type="term" value="P:tRNA modification"/>
    <property type="evidence" value="ECO:0007669"/>
    <property type="project" value="TreeGrafter"/>
</dbReference>
<dbReference type="GO" id="GO:0005524">
    <property type="term" value="F:ATP binding"/>
    <property type="evidence" value="ECO:0007669"/>
    <property type="project" value="UniProtKB-KW"/>
</dbReference>
<keyword evidence="3" id="KW-0547">Nucleotide-binding</keyword>
<accession>A0A8C3F1B7</accession>
<dbReference type="Proteomes" id="UP000694380">
    <property type="component" value="Unplaced"/>
</dbReference>
<dbReference type="InterPro" id="IPR027417">
    <property type="entry name" value="P-loop_NTPase"/>
</dbReference>
<name>A0A8C3F1B7_CHRPI</name>
<keyword evidence="4" id="KW-0067">ATP-binding</keyword>
<dbReference type="PANTHER" id="PTHR11088:SF89">
    <property type="entry name" value="TRNA DIMETHYLALLYLTRANSFERASE"/>
    <property type="match status" value="1"/>
</dbReference>
<dbReference type="Ensembl" id="ENSCPBT00000001355.1">
    <property type="protein sequence ID" value="ENSCPBP00000001091.1"/>
    <property type="gene ID" value="ENSCPBG00000000888.1"/>
</dbReference>
<evidence type="ECO:0000256" key="3">
    <source>
        <dbReference type="ARBA" id="ARBA00022741"/>
    </source>
</evidence>
<dbReference type="SUPFAM" id="SSF52540">
    <property type="entry name" value="P-loop containing nucleoside triphosphate hydrolases"/>
    <property type="match status" value="1"/>
</dbReference>
<dbReference type="PANTHER" id="PTHR11088">
    <property type="entry name" value="TRNA DIMETHYLALLYLTRANSFERASE"/>
    <property type="match status" value="1"/>
</dbReference>
<keyword evidence="2" id="KW-0808">Transferase</keyword>
<dbReference type="GeneTree" id="ENSGT00390000015214"/>
<evidence type="ECO:0000313" key="6">
    <source>
        <dbReference type="Proteomes" id="UP000694380"/>
    </source>
</evidence>
<reference evidence="5" key="2">
    <citation type="submission" date="2025-09" db="UniProtKB">
        <authorList>
            <consortium name="Ensembl"/>
        </authorList>
    </citation>
    <scope>IDENTIFICATION</scope>
</reference>
<dbReference type="Gene3D" id="3.40.50.300">
    <property type="entry name" value="P-loop containing nucleotide triphosphate hydrolases"/>
    <property type="match status" value="1"/>
</dbReference>
<evidence type="ECO:0000313" key="5">
    <source>
        <dbReference type="Ensembl" id="ENSCPBP00000001091.1"/>
    </source>
</evidence>